<proteinExistence type="predicted"/>
<dbReference type="Proteomes" id="UP001527925">
    <property type="component" value="Unassembled WGS sequence"/>
</dbReference>
<dbReference type="EMBL" id="JADGIZ020000039">
    <property type="protein sequence ID" value="KAL2913943.1"/>
    <property type="molecule type" value="Genomic_DNA"/>
</dbReference>
<organism evidence="1 2">
    <name type="scientific">Polyrhizophydium stewartii</name>
    <dbReference type="NCBI Taxonomy" id="2732419"/>
    <lineage>
        <taxon>Eukaryota</taxon>
        <taxon>Fungi</taxon>
        <taxon>Fungi incertae sedis</taxon>
        <taxon>Chytridiomycota</taxon>
        <taxon>Chytridiomycota incertae sedis</taxon>
        <taxon>Chytridiomycetes</taxon>
        <taxon>Rhizophydiales</taxon>
        <taxon>Rhizophydiales incertae sedis</taxon>
        <taxon>Polyrhizophydium</taxon>
    </lineage>
</organism>
<accession>A0ABR4N325</accession>
<reference evidence="1 2" key="1">
    <citation type="submission" date="2023-09" db="EMBL/GenBank/DDBJ databases">
        <title>Pangenome analysis of Batrachochytrium dendrobatidis and related Chytrids.</title>
        <authorList>
            <person name="Yacoub M.N."/>
            <person name="Stajich J.E."/>
            <person name="James T.Y."/>
        </authorList>
    </citation>
    <scope>NUCLEOTIDE SEQUENCE [LARGE SCALE GENOMIC DNA]</scope>
    <source>
        <strain evidence="1 2">JEL0888</strain>
    </source>
</reference>
<keyword evidence="2" id="KW-1185">Reference proteome</keyword>
<sequence length="288" mass="32663">MQAREGHQRQRDGKFDIFENTPSIKSASIANIKKVLKFLAEGGLPVTAGMRKSEGCRFGELMRYYSRHVFRRMRFESYSAKQRLPVYVQDRIYATIARLRPAWVLKNPRKTKDGPPTSRILFVIGDGDFKHNSGGHVTMPTTTPLFDGLRRQGETVCWVKEHRTSKCCSKCGREMQQAVLHKQLPPTEDELKARAWSKQDRQIKRKAHLLVKLARKHIQPDNQQAIRLGIPLRLLPITQDEADMAIKFARSEATSKVSTRPEATLTAALQAAAQGDVLTSHRLCCVSC</sequence>
<evidence type="ECO:0000313" key="1">
    <source>
        <dbReference type="EMBL" id="KAL2913943.1"/>
    </source>
</evidence>
<evidence type="ECO:0000313" key="2">
    <source>
        <dbReference type="Proteomes" id="UP001527925"/>
    </source>
</evidence>
<comment type="caution">
    <text evidence="1">The sequence shown here is derived from an EMBL/GenBank/DDBJ whole genome shotgun (WGS) entry which is preliminary data.</text>
</comment>
<gene>
    <name evidence="1" type="ORF">HK105_206534</name>
</gene>
<protein>
    <submittedName>
        <fullName evidence="1">Uncharacterized protein</fullName>
    </submittedName>
</protein>
<name>A0ABR4N325_9FUNG</name>